<evidence type="ECO:0000313" key="2">
    <source>
        <dbReference type="Proteomes" id="UP001062901"/>
    </source>
</evidence>
<proteinExistence type="predicted"/>
<keyword evidence="2" id="KW-1185">Reference proteome</keyword>
<comment type="caution">
    <text evidence="1">The sequence shown here is derived from an EMBL/GenBank/DDBJ whole genome shotgun (WGS) entry which is preliminary data.</text>
</comment>
<dbReference type="RefSeq" id="WP_018979506.1">
    <property type="nucleotide sequence ID" value="NZ_BAQD01000001.1"/>
</dbReference>
<reference evidence="1" key="1">
    <citation type="submission" date="2013-04" db="EMBL/GenBank/DDBJ databases">
        <title>The genome sequencing project of 58 acetic acid bacteria.</title>
        <authorList>
            <person name="Okamoto-Kainuma A."/>
            <person name="Ishikawa M."/>
            <person name="Umino S."/>
            <person name="Koizumi Y."/>
            <person name="Shiwa Y."/>
            <person name="Yoshikawa H."/>
            <person name="Matsutani M."/>
            <person name="Matsushita K."/>
        </authorList>
    </citation>
    <scope>NUCLEOTIDE SEQUENCE</scope>
    <source>
        <strain evidence="1">DSM 15669</strain>
    </source>
</reference>
<sequence length="313" mass="35332">MSDSLEKILISELTETTDSAVGELADHIARLFVSPPLGILFYGSVLRETDYEGILDFYVITDRTANLSHSSIGRLANKILPPNVYYVEHTTVAGKTLRAKVAVLSLSQFLARSTLESRDSTIWARFCQPVRLVWVRDSKAADGILEGLRRCIITASCWAALLGPYSGTAEGYWHSLFAHTYKAELRVEKKGRSRNLLAGREKRYKTLLLAAWQHASLSADIINDTLQPHLTPAARLKACKKWESIQKTGHILNIARLLKAAFTFSDGIKYLVWKIQRHTGENITLSSFEMNHPILSLPLLLWRFRHIRSAFQK</sequence>
<dbReference type="Proteomes" id="UP001062901">
    <property type="component" value="Unassembled WGS sequence"/>
</dbReference>
<organism evidence="1 2">
    <name type="scientific">Saccharibacter floricola DSM 15669</name>
    <dbReference type="NCBI Taxonomy" id="1123227"/>
    <lineage>
        <taxon>Bacteria</taxon>
        <taxon>Pseudomonadati</taxon>
        <taxon>Pseudomonadota</taxon>
        <taxon>Alphaproteobacteria</taxon>
        <taxon>Acetobacterales</taxon>
        <taxon>Acetobacteraceae</taxon>
        <taxon>Saccharibacter</taxon>
    </lineage>
</organism>
<name>A0ABQ0NW96_9PROT</name>
<gene>
    <name evidence="1" type="ORF">AA15669_0207</name>
</gene>
<evidence type="ECO:0008006" key="3">
    <source>
        <dbReference type="Google" id="ProtNLM"/>
    </source>
</evidence>
<evidence type="ECO:0000313" key="1">
    <source>
        <dbReference type="EMBL" id="GBQ04904.1"/>
    </source>
</evidence>
<accession>A0ABQ0NW96</accession>
<protein>
    <recommendedName>
        <fullName evidence="3">Phosphatidate cytidylyltransferase</fullName>
    </recommendedName>
</protein>
<dbReference type="EMBL" id="BAQD01000001">
    <property type="protein sequence ID" value="GBQ04904.1"/>
    <property type="molecule type" value="Genomic_DNA"/>
</dbReference>